<reference evidence="1 2" key="1">
    <citation type="submission" date="2023-08" db="EMBL/GenBank/DDBJ databases">
        <title>A Necator americanus chromosomal reference genome.</title>
        <authorList>
            <person name="Ilik V."/>
            <person name="Petrzelkova K.J."/>
            <person name="Pardy F."/>
            <person name="Fuh T."/>
            <person name="Niatou-Singa F.S."/>
            <person name="Gouil Q."/>
            <person name="Baker L."/>
            <person name="Ritchie M.E."/>
            <person name="Jex A.R."/>
            <person name="Gazzola D."/>
            <person name="Li H."/>
            <person name="Toshio Fujiwara R."/>
            <person name="Zhan B."/>
            <person name="Aroian R.V."/>
            <person name="Pafco B."/>
            <person name="Schwarz E.M."/>
        </authorList>
    </citation>
    <scope>NUCLEOTIDE SEQUENCE [LARGE SCALE GENOMIC DNA]</scope>
    <source>
        <strain evidence="1 2">Aroian</strain>
        <tissue evidence="1">Whole animal</tissue>
    </source>
</reference>
<organism evidence="1 2">
    <name type="scientific">Necator americanus</name>
    <name type="common">Human hookworm</name>
    <dbReference type="NCBI Taxonomy" id="51031"/>
    <lineage>
        <taxon>Eukaryota</taxon>
        <taxon>Metazoa</taxon>
        <taxon>Ecdysozoa</taxon>
        <taxon>Nematoda</taxon>
        <taxon>Chromadorea</taxon>
        <taxon>Rhabditida</taxon>
        <taxon>Rhabditina</taxon>
        <taxon>Rhabditomorpha</taxon>
        <taxon>Strongyloidea</taxon>
        <taxon>Ancylostomatidae</taxon>
        <taxon>Bunostominae</taxon>
        <taxon>Necator</taxon>
    </lineage>
</organism>
<evidence type="ECO:0000313" key="2">
    <source>
        <dbReference type="Proteomes" id="UP001303046"/>
    </source>
</evidence>
<comment type="caution">
    <text evidence="1">The sequence shown here is derived from an EMBL/GenBank/DDBJ whole genome shotgun (WGS) entry which is preliminary data.</text>
</comment>
<gene>
    <name evidence="1" type="primary">Necator_chrIII.g11558</name>
    <name evidence="1" type="ORF">RB195_010793</name>
</gene>
<protein>
    <submittedName>
        <fullName evidence="1">Uncharacterized protein</fullName>
    </submittedName>
</protein>
<keyword evidence="2" id="KW-1185">Reference proteome</keyword>
<dbReference type="EMBL" id="JAVFWL010000003">
    <property type="protein sequence ID" value="KAK6743710.1"/>
    <property type="molecule type" value="Genomic_DNA"/>
</dbReference>
<name>A0ABR1D0A5_NECAM</name>
<evidence type="ECO:0000313" key="1">
    <source>
        <dbReference type="EMBL" id="KAK6743710.1"/>
    </source>
</evidence>
<proteinExistence type="predicted"/>
<dbReference type="Proteomes" id="UP001303046">
    <property type="component" value="Unassembled WGS sequence"/>
</dbReference>
<sequence>MIKYDRQRIRQTERTIRYLGISPVSKNYGERVLKKETPTLHAHFSNGNRPPKFVALTYQTGRGSTATINQNDGGNLIHDGAAEDEDLIDTVVFCLGTELSNARGEASSLLTTHEKNPIHWATPEQGSVGQPRRYLGPRATSDERLCTGIAKRTRQALPPSRPSI</sequence>
<accession>A0ABR1D0A5</accession>